<dbReference type="PANTHER" id="PTHR30161:SF1">
    <property type="entry name" value="FLAGELLAR BIOSYNTHESIS PROTEIN FLHA-RELATED"/>
    <property type="match status" value="1"/>
</dbReference>
<dbReference type="EMBL" id="JABCMA010001395">
    <property type="protein sequence ID" value="NMR78115.1"/>
    <property type="molecule type" value="Genomic_DNA"/>
</dbReference>
<dbReference type="Pfam" id="PF00771">
    <property type="entry name" value="FHIPEP"/>
    <property type="match status" value="1"/>
</dbReference>
<proteinExistence type="predicted"/>
<gene>
    <name evidence="1" type="ORF">HKB35_31550</name>
</gene>
<comment type="caution">
    <text evidence="1">The sequence shown here is derived from an EMBL/GenBank/DDBJ whole genome shotgun (WGS) entry which is preliminary data.</text>
</comment>
<feature type="non-terminal residue" evidence="1">
    <location>
        <position position="1"/>
    </location>
</feature>
<dbReference type="GO" id="GO:0009306">
    <property type="term" value="P:protein secretion"/>
    <property type="evidence" value="ECO:0007669"/>
    <property type="project" value="InterPro"/>
</dbReference>
<dbReference type="AlphaFoldDB" id="A0A7Y0R2V1"/>
<evidence type="ECO:0000313" key="1">
    <source>
        <dbReference type="EMBL" id="NMR78115.1"/>
    </source>
</evidence>
<dbReference type="InterPro" id="IPR042194">
    <property type="entry name" value="FHIPEP_1"/>
</dbReference>
<dbReference type="InterPro" id="IPR001712">
    <property type="entry name" value="T3SS_FHIPEP"/>
</dbReference>
<keyword evidence="1" id="KW-0282">Flagellum</keyword>
<keyword evidence="1" id="KW-0969">Cilium</keyword>
<feature type="non-terminal residue" evidence="1">
    <location>
        <position position="135"/>
    </location>
</feature>
<accession>A0A7Y0R2V1</accession>
<dbReference type="Proteomes" id="UP000565155">
    <property type="component" value="Unassembled WGS sequence"/>
</dbReference>
<dbReference type="GO" id="GO:0044780">
    <property type="term" value="P:bacterial-type flagellum assembly"/>
    <property type="evidence" value="ECO:0007669"/>
    <property type="project" value="TreeGrafter"/>
</dbReference>
<sequence length="135" mass="15104">GSEPISQRELSWDDVQPVDIIGLEVGYRLIPLVDRDQGGELLERVKGVRKKLSQDFGFLIPAVHIRDNLELTPNSYRITLMGVAVGEAEIRPDQELAINPGQVYGMIDGEPTMDPAFGLEAVWIREEQREHAQAL</sequence>
<name>A0A7Y0R2V1_VIBAL</name>
<evidence type="ECO:0000313" key="2">
    <source>
        <dbReference type="Proteomes" id="UP000565155"/>
    </source>
</evidence>
<dbReference type="GO" id="GO:0005886">
    <property type="term" value="C:plasma membrane"/>
    <property type="evidence" value="ECO:0007669"/>
    <property type="project" value="TreeGrafter"/>
</dbReference>
<reference evidence="1 2" key="1">
    <citation type="submission" date="2020-04" db="EMBL/GenBank/DDBJ databases">
        <title>Whole-genome sequencing of Vibrio spp. from China reveals different genetic environments of blaCTX-M-14 among diverse lineages.</title>
        <authorList>
            <person name="Zheng Z."/>
            <person name="Ye L."/>
            <person name="Chen S."/>
        </authorList>
    </citation>
    <scope>NUCLEOTIDE SEQUENCE [LARGE SCALE GENOMIC DNA]</scope>
    <source>
        <strain evidence="1 2">Vb1636</strain>
    </source>
</reference>
<keyword evidence="1" id="KW-0966">Cell projection</keyword>
<dbReference type="PANTHER" id="PTHR30161">
    <property type="entry name" value="FLAGELLAR EXPORT PROTEIN, MEMBRANE FLHA SUBUNIT-RELATED"/>
    <property type="match status" value="1"/>
</dbReference>
<dbReference type="RefSeq" id="WP_169630136.1">
    <property type="nucleotide sequence ID" value="NZ_JABCMA010001395.1"/>
</dbReference>
<dbReference type="Gene3D" id="3.40.30.60">
    <property type="entry name" value="FHIPEP family, domain 1"/>
    <property type="match status" value="1"/>
</dbReference>
<organism evidence="1 2">
    <name type="scientific">Vibrio alginolyticus</name>
    <dbReference type="NCBI Taxonomy" id="663"/>
    <lineage>
        <taxon>Bacteria</taxon>
        <taxon>Pseudomonadati</taxon>
        <taxon>Pseudomonadota</taxon>
        <taxon>Gammaproteobacteria</taxon>
        <taxon>Vibrionales</taxon>
        <taxon>Vibrionaceae</taxon>
        <taxon>Vibrio</taxon>
    </lineage>
</organism>
<protein>
    <submittedName>
        <fullName evidence="1">Flagellar biosynthesis protein FlhA</fullName>
    </submittedName>
</protein>